<sequence>MFIVTLVLHLRRVSGRRHADGGKGTLLVTSEDLQTHSGLLSLEQSPPQTASSSAVYFLIPIIFL</sequence>
<evidence type="ECO:0000313" key="1">
    <source>
        <dbReference type="EMBL" id="MEQ2202495.1"/>
    </source>
</evidence>
<proteinExistence type="predicted"/>
<dbReference type="Proteomes" id="UP001434883">
    <property type="component" value="Unassembled WGS sequence"/>
</dbReference>
<comment type="caution">
    <text evidence="1">The sequence shown here is derived from an EMBL/GenBank/DDBJ whole genome shotgun (WGS) entry which is preliminary data.</text>
</comment>
<organism evidence="1 2">
    <name type="scientific">Xenoophorus captivus</name>
    <dbReference type="NCBI Taxonomy" id="1517983"/>
    <lineage>
        <taxon>Eukaryota</taxon>
        <taxon>Metazoa</taxon>
        <taxon>Chordata</taxon>
        <taxon>Craniata</taxon>
        <taxon>Vertebrata</taxon>
        <taxon>Euteleostomi</taxon>
        <taxon>Actinopterygii</taxon>
        <taxon>Neopterygii</taxon>
        <taxon>Teleostei</taxon>
        <taxon>Neoteleostei</taxon>
        <taxon>Acanthomorphata</taxon>
        <taxon>Ovalentaria</taxon>
        <taxon>Atherinomorphae</taxon>
        <taxon>Cyprinodontiformes</taxon>
        <taxon>Goodeidae</taxon>
        <taxon>Xenoophorus</taxon>
    </lineage>
</organism>
<evidence type="ECO:0000313" key="2">
    <source>
        <dbReference type="Proteomes" id="UP001434883"/>
    </source>
</evidence>
<name>A0ABV0R323_9TELE</name>
<feature type="non-terminal residue" evidence="1">
    <location>
        <position position="64"/>
    </location>
</feature>
<protein>
    <submittedName>
        <fullName evidence="1">Uncharacterized protein</fullName>
    </submittedName>
</protein>
<dbReference type="EMBL" id="JAHRIN010033743">
    <property type="protein sequence ID" value="MEQ2202495.1"/>
    <property type="molecule type" value="Genomic_DNA"/>
</dbReference>
<keyword evidence="2" id="KW-1185">Reference proteome</keyword>
<accession>A0ABV0R323</accession>
<gene>
    <name evidence="1" type="ORF">XENOCAPTIV_003336</name>
</gene>
<reference evidence="1 2" key="1">
    <citation type="submission" date="2021-06" db="EMBL/GenBank/DDBJ databases">
        <authorList>
            <person name="Palmer J.M."/>
        </authorList>
    </citation>
    <scope>NUCLEOTIDE SEQUENCE [LARGE SCALE GENOMIC DNA]</scope>
    <source>
        <strain evidence="1 2">XC_2019</strain>
        <tissue evidence="1">Muscle</tissue>
    </source>
</reference>